<feature type="non-terminal residue" evidence="2">
    <location>
        <position position="1"/>
    </location>
</feature>
<proteinExistence type="predicted"/>
<evidence type="ECO:0000313" key="3">
    <source>
        <dbReference type="Proteomes" id="UP000708208"/>
    </source>
</evidence>
<comment type="caution">
    <text evidence="2">The sequence shown here is derived from an EMBL/GenBank/DDBJ whole genome shotgun (WGS) entry which is preliminary data.</text>
</comment>
<evidence type="ECO:0000313" key="2">
    <source>
        <dbReference type="EMBL" id="CAG7725029.1"/>
    </source>
</evidence>
<organism evidence="2 3">
    <name type="scientific">Allacma fusca</name>
    <dbReference type="NCBI Taxonomy" id="39272"/>
    <lineage>
        <taxon>Eukaryota</taxon>
        <taxon>Metazoa</taxon>
        <taxon>Ecdysozoa</taxon>
        <taxon>Arthropoda</taxon>
        <taxon>Hexapoda</taxon>
        <taxon>Collembola</taxon>
        <taxon>Symphypleona</taxon>
        <taxon>Sminthuridae</taxon>
        <taxon>Allacma</taxon>
    </lineage>
</organism>
<feature type="region of interest" description="Disordered" evidence="1">
    <location>
        <begin position="1"/>
        <end position="53"/>
    </location>
</feature>
<accession>A0A8J2NYE4</accession>
<keyword evidence="3" id="KW-1185">Reference proteome</keyword>
<sequence>TPDSVNIPILTETIQQGDRSRRQTESFPGGRQASQTPSGSGREPIRSEKNGKSSTIITQCWIVKVQEKNRI</sequence>
<dbReference type="EMBL" id="CAJVCH010116695">
    <property type="protein sequence ID" value="CAG7725029.1"/>
    <property type="molecule type" value="Genomic_DNA"/>
</dbReference>
<name>A0A8J2NYE4_9HEXA</name>
<dbReference type="Proteomes" id="UP000708208">
    <property type="component" value="Unassembled WGS sequence"/>
</dbReference>
<dbReference type="AlphaFoldDB" id="A0A8J2NYE4"/>
<reference evidence="2" key="1">
    <citation type="submission" date="2021-06" db="EMBL/GenBank/DDBJ databases">
        <authorList>
            <person name="Hodson N. C."/>
            <person name="Mongue J. A."/>
            <person name="Jaron S. K."/>
        </authorList>
    </citation>
    <scope>NUCLEOTIDE SEQUENCE</scope>
</reference>
<gene>
    <name evidence="2" type="ORF">AFUS01_LOCUS14013</name>
</gene>
<protein>
    <submittedName>
        <fullName evidence="2">Uncharacterized protein</fullName>
    </submittedName>
</protein>
<evidence type="ECO:0000256" key="1">
    <source>
        <dbReference type="SAM" id="MobiDB-lite"/>
    </source>
</evidence>